<evidence type="ECO:0000313" key="1">
    <source>
        <dbReference type="EMBL" id="MCQ8240779.1"/>
    </source>
</evidence>
<protein>
    <submittedName>
        <fullName evidence="1">Uncharacterized protein</fullName>
    </submittedName>
</protein>
<proteinExistence type="predicted"/>
<organism evidence="1 2">
    <name type="scientific">Rhizosaccharibacter radicis</name>
    <dbReference type="NCBI Taxonomy" id="2782605"/>
    <lineage>
        <taxon>Bacteria</taxon>
        <taxon>Pseudomonadati</taxon>
        <taxon>Pseudomonadota</taxon>
        <taxon>Alphaproteobacteria</taxon>
        <taxon>Acetobacterales</taxon>
        <taxon>Acetobacteraceae</taxon>
        <taxon>Rhizosaccharibacter</taxon>
    </lineage>
</organism>
<keyword evidence="2" id="KW-1185">Reference proteome</keyword>
<evidence type="ECO:0000313" key="2">
    <source>
        <dbReference type="Proteomes" id="UP001524547"/>
    </source>
</evidence>
<sequence>MRGATTDISAGTARARLLADQQQRRDETLRGRLAIWSRRLEEAGPNALLPLLHQHLGQEPRLSPLVEALRAIIARQRGTPPVI</sequence>
<name>A0ABT1VYI4_9PROT</name>
<comment type="caution">
    <text evidence="1">The sequence shown here is derived from an EMBL/GenBank/DDBJ whole genome shotgun (WGS) entry which is preliminary data.</text>
</comment>
<reference evidence="1 2" key="1">
    <citation type="submission" date="2022-06" db="EMBL/GenBank/DDBJ databases">
        <title>Rhizosaccharibacter gen. nov. sp. nov. KSS12, endophytic bacteria isolated from sugarcane.</title>
        <authorList>
            <person name="Pitiwittayakul N."/>
        </authorList>
    </citation>
    <scope>NUCLEOTIDE SEQUENCE [LARGE SCALE GENOMIC DNA]</scope>
    <source>
        <strain evidence="1 2">KSS12</strain>
    </source>
</reference>
<dbReference type="EMBL" id="JAMZEJ010000004">
    <property type="protein sequence ID" value="MCQ8240779.1"/>
    <property type="molecule type" value="Genomic_DNA"/>
</dbReference>
<accession>A0ABT1VYI4</accession>
<dbReference type="RefSeq" id="WP_422919514.1">
    <property type="nucleotide sequence ID" value="NZ_JAMZEJ010000004.1"/>
</dbReference>
<gene>
    <name evidence="1" type="ORF">NFI88_08010</name>
</gene>
<dbReference type="Proteomes" id="UP001524547">
    <property type="component" value="Unassembled WGS sequence"/>
</dbReference>